<feature type="transmembrane region" description="Helical" evidence="7">
    <location>
        <begin position="302"/>
        <end position="319"/>
    </location>
</feature>
<feature type="transmembrane region" description="Helical" evidence="7">
    <location>
        <begin position="173"/>
        <end position="200"/>
    </location>
</feature>
<evidence type="ECO:0000256" key="3">
    <source>
        <dbReference type="ARBA" id="ARBA00022448"/>
    </source>
</evidence>
<feature type="transmembrane region" description="Helical" evidence="7">
    <location>
        <begin position="479"/>
        <end position="500"/>
    </location>
</feature>
<accession>A0AAV2ZC89</accession>
<gene>
    <name evidence="8" type="ORF">N0F65_006774</name>
</gene>
<dbReference type="PANTHER" id="PTHR31585">
    <property type="entry name" value="FOLATE-BIOPTERIN TRANSPORTER 1, CHLOROPLASTIC"/>
    <property type="match status" value="1"/>
</dbReference>
<evidence type="ECO:0000256" key="7">
    <source>
        <dbReference type="SAM" id="Phobius"/>
    </source>
</evidence>
<feature type="transmembrane region" description="Helical" evidence="7">
    <location>
        <begin position="146"/>
        <end position="167"/>
    </location>
</feature>
<dbReference type="Proteomes" id="UP001146120">
    <property type="component" value="Unassembled WGS sequence"/>
</dbReference>
<feature type="transmembrane region" description="Helical" evidence="7">
    <location>
        <begin position="118"/>
        <end position="139"/>
    </location>
</feature>
<evidence type="ECO:0000313" key="9">
    <source>
        <dbReference type="Proteomes" id="UP001146120"/>
    </source>
</evidence>
<evidence type="ECO:0000313" key="8">
    <source>
        <dbReference type="EMBL" id="DBA03595.1"/>
    </source>
</evidence>
<organism evidence="8 9">
    <name type="scientific">Lagenidium giganteum</name>
    <dbReference type="NCBI Taxonomy" id="4803"/>
    <lineage>
        <taxon>Eukaryota</taxon>
        <taxon>Sar</taxon>
        <taxon>Stramenopiles</taxon>
        <taxon>Oomycota</taxon>
        <taxon>Peronosporomycetes</taxon>
        <taxon>Pythiales</taxon>
        <taxon>Pythiaceae</taxon>
    </lineage>
</organism>
<feature type="transmembrane region" description="Helical" evidence="7">
    <location>
        <begin position="256"/>
        <end position="274"/>
    </location>
</feature>
<feature type="transmembrane region" description="Helical" evidence="7">
    <location>
        <begin position="431"/>
        <end position="452"/>
    </location>
</feature>
<keyword evidence="9" id="KW-1185">Reference proteome</keyword>
<dbReference type="PANTHER" id="PTHR31585:SF5">
    <property type="entry name" value="RNA-BINDING S4 DOMAIN-CONTAINING PROTEIN"/>
    <property type="match status" value="1"/>
</dbReference>
<protein>
    <submittedName>
        <fullName evidence="8">Uncharacterized protein</fullName>
    </submittedName>
</protein>
<comment type="subcellular location">
    <subcellularLocation>
        <location evidence="1">Membrane</location>
        <topology evidence="1">Multi-pass membrane protein</topology>
    </subcellularLocation>
</comment>
<keyword evidence="3" id="KW-0813">Transport</keyword>
<feature type="transmembrane region" description="Helical" evidence="7">
    <location>
        <begin position="74"/>
        <end position="96"/>
    </location>
</feature>
<dbReference type="InterPro" id="IPR039309">
    <property type="entry name" value="BT1"/>
</dbReference>
<dbReference type="GO" id="GO:0016020">
    <property type="term" value="C:membrane"/>
    <property type="evidence" value="ECO:0007669"/>
    <property type="project" value="UniProtKB-SubCell"/>
</dbReference>
<comment type="caution">
    <text evidence="8">The sequence shown here is derived from an EMBL/GenBank/DDBJ whole genome shotgun (WGS) entry which is preliminary data.</text>
</comment>
<comment type="similarity">
    <text evidence="2">Belongs to the major facilitator superfamily. Folate-biopterin transporter (TC 2.A.71) family.</text>
</comment>
<feature type="transmembrane region" description="Helical" evidence="7">
    <location>
        <begin position="397"/>
        <end position="419"/>
    </location>
</feature>
<keyword evidence="5 7" id="KW-1133">Transmembrane helix</keyword>
<dbReference type="SUPFAM" id="SSF103473">
    <property type="entry name" value="MFS general substrate transporter"/>
    <property type="match status" value="1"/>
</dbReference>
<evidence type="ECO:0000256" key="4">
    <source>
        <dbReference type="ARBA" id="ARBA00022692"/>
    </source>
</evidence>
<dbReference type="InterPro" id="IPR036259">
    <property type="entry name" value="MFS_trans_sf"/>
</dbReference>
<proteinExistence type="inferred from homology"/>
<evidence type="ECO:0000256" key="1">
    <source>
        <dbReference type="ARBA" id="ARBA00004141"/>
    </source>
</evidence>
<keyword evidence="4 7" id="KW-0812">Transmembrane</keyword>
<name>A0AAV2ZC89_9STRA</name>
<dbReference type="Pfam" id="PF03092">
    <property type="entry name" value="BT1"/>
    <property type="match status" value="1"/>
</dbReference>
<dbReference type="Gene3D" id="1.20.1250.20">
    <property type="entry name" value="MFS general substrate transporter like domains"/>
    <property type="match status" value="1"/>
</dbReference>
<keyword evidence="6 7" id="KW-0472">Membrane</keyword>
<reference evidence="8" key="1">
    <citation type="submission" date="2022-11" db="EMBL/GenBank/DDBJ databases">
        <authorList>
            <person name="Morgan W.R."/>
            <person name="Tartar A."/>
        </authorList>
    </citation>
    <scope>NUCLEOTIDE SEQUENCE</scope>
    <source>
        <strain evidence="8">ARSEF 373</strain>
    </source>
</reference>
<feature type="transmembrane region" description="Helical" evidence="7">
    <location>
        <begin position="520"/>
        <end position="537"/>
    </location>
</feature>
<sequence>MLSTKDTRVTGHSIAVTDNDDDVVFMAQPATAHPDRPSSLTLQGRFVAGEAFFNYAAFGSLREGLPAVNLATQLYGGLAVHAMLAGVNVSLFQYAFRPLLVAFLLEFDADQIQAGESLVQWMGTLSVFIGLTSDCYPFFGYRRKSYMLLGWIFACVMYTTIAILHATGNRDGYTYLVVTTLASLGFQVAWITSLALTIELAQREHLYERGHLQAFFFVLHFGSALLAQVGIMTTVFPADDGVSMLPTTTMHMGECATALAIVCILPLPFISRYLSEPPANCSSRLTLTIRLRELWHLLQQKVVYCIFFFLVGSLFLLGASSPSVTQAIMFWSGIMPSKMQYINFFTVLPKLAAVLIWKSVLVNWNWRRMWLLGLTIFIVGQLALLPCVYFSAVRHEWYFYVMILIAQLPQGWMDLLVVIMPTEIADIGREGVMIGLVNSFIVLITIASGSLWTSLNEAVDMNVSLEDILEDSAETRHQIFVAALIYGAINALGVFTAWFLPAQKLDAQQMRAFGGYNRMARNAILFVFAALLIYDLVENLAKI</sequence>
<dbReference type="AlphaFoldDB" id="A0AAV2ZC89"/>
<evidence type="ECO:0000256" key="2">
    <source>
        <dbReference type="ARBA" id="ARBA00007015"/>
    </source>
</evidence>
<reference evidence="8" key="2">
    <citation type="journal article" date="2023" name="Microbiol Resour">
        <title>Decontamination and Annotation of the Draft Genome Sequence of the Oomycete Lagenidium giganteum ARSEF 373.</title>
        <authorList>
            <person name="Morgan W.R."/>
            <person name="Tartar A."/>
        </authorList>
    </citation>
    <scope>NUCLEOTIDE SEQUENCE</scope>
    <source>
        <strain evidence="8">ARSEF 373</strain>
    </source>
</reference>
<evidence type="ECO:0000256" key="6">
    <source>
        <dbReference type="ARBA" id="ARBA00023136"/>
    </source>
</evidence>
<dbReference type="EMBL" id="DAKRPA010000017">
    <property type="protein sequence ID" value="DBA03595.1"/>
    <property type="molecule type" value="Genomic_DNA"/>
</dbReference>
<feature type="transmembrane region" description="Helical" evidence="7">
    <location>
        <begin position="212"/>
        <end position="236"/>
    </location>
</feature>
<feature type="transmembrane region" description="Helical" evidence="7">
    <location>
        <begin position="339"/>
        <end position="357"/>
    </location>
</feature>
<evidence type="ECO:0000256" key="5">
    <source>
        <dbReference type="ARBA" id="ARBA00022989"/>
    </source>
</evidence>
<feature type="transmembrane region" description="Helical" evidence="7">
    <location>
        <begin position="369"/>
        <end position="391"/>
    </location>
</feature>